<dbReference type="Pfam" id="PF15609">
    <property type="entry name" value="PRTase_2"/>
    <property type="match status" value="1"/>
</dbReference>
<dbReference type="InterPro" id="IPR029057">
    <property type="entry name" value="PRTase-like"/>
</dbReference>
<evidence type="ECO:0000313" key="3">
    <source>
        <dbReference type="EMBL" id="BCI60956.1"/>
    </source>
</evidence>
<dbReference type="Gene3D" id="3.40.50.2020">
    <property type="match status" value="1"/>
</dbReference>
<dbReference type="RefSeq" id="WP_215532976.1">
    <property type="nucleotide sequence ID" value="NZ_AP023321.1"/>
</dbReference>
<dbReference type="InterPro" id="IPR041688">
    <property type="entry name" value="PRTase_2"/>
</dbReference>
<gene>
    <name evidence="3" type="ORF">C12CBH8_15950</name>
</gene>
<reference evidence="4" key="1">
    <citation type="submission" date="2020-07" db="EMBL/GenBank/DDBJ databases">
        <title>Complete genome sequencing of Clostridia bacterium strain 12CBH8.</title>
        <authorList>
            <person name="Sakamoto M."/>
            <person name="Murakami T."/>
            <person name="Mori H."/>
        </authorList>
    </citation>
    <scope>NUCLEOTIDE SEQUENCE [LARGE SCALE GENOMIC DNA]</scope>
    <source>
        <strain evidence="4">12CBH8</strain>
    </source>
</reference>
<dbReference type="Proteomes" id="UP000593890">
    <property type="component" value="Chromosome"/>
</dbReference>
<dbReference type="InterPro" id="IPR011214">
    <property type="entry name" value="UCP020967"/>
</dbReference>
<dbReference type="AlphaFoldDB" id="A0A7I8D2E9"/>
<dbReference type="EMBL" id="AP023321">
    <property type="protein sequence ID" value="BCI60956.1"/>
    <property type="molecule type" value="Genomic_DNA"/>
</dbReference>
<name>A0A7I8D2E9_9FIRM</name>
<accession>A0A7I8D2E9</accession>
<evidence type="ECO:0000313" key="4">
    <source>
        <dbReference type="Proteomes" id="UP000593890"/>
    </source>
</evidence>
<feature type="domain" description="Orotate phosphoribosyltransferase-like" evidence="2">
    <location>
        <begin position="14"/>
        <end position="186"/>
    </location>
</feature>
<dbReference type="PIRSF" id="PIRSF020967">
    <property type="entry name" value="UCP020967"/>
    <property type="match status" value="1"/>
</dbReference>
<dbReference type="InterPro" id="IPR000836">
    <property type="entry name" value="PRTase_dom"/>
</dbReference>
<evidence type="ECO:0000259" key="2">
    <source>
        <dbReference type="Pfam" id="PF15609"/>
    </source>
</evidence>
<dbReference type="SUPFAM" id="SSF53271">
    <property type="entry name" value="PRTase-like"/>
    <property type="match status" value="1"/>
</dbReference>
<dbReference type="CDD" id="cd06223">
    <property type="entry name" value="PRTases_typeI"/>
    <property type="match status" value="1"/>
</dbReference>
<feature type="domain" description="TRSP" evidence="1">
    <location>
        <begin position="252"/>
        <end position="358"/>
    </location>
</feature>
<sequence>MNQIIQQENWQERLVRAAMRENNRKRSYLIVNPSQGKHVPVVPSEALDVFGHLAAKVQESVGTTDPVLIIAFAETATAIGAAVAASLVNPTYLMHTTREDVEDTDFLFFSEVHSHATEQRLALRGLDAVLGEIRHIVFVEDEVTTGNTILNLISCLRKKGIPGDVTFGVASLLNGMLPQHKSKFEEQRVWITYLLHTDNAELERSIGQYAYDGPLLPVCQEASIPVKRMCAGGRISPRCVTPVKEYEKACCNLKEEAEKLVPKEARRVLVLGTEECMYPGLMVAEALQKGHEVRFHATTRSPILVSGEETYPLHRRNCLLSCYDGTRTTYIYNLTSYDFVLVVTDASATEAGIKTLSSALEQAGNNAVTFLEWRP</sequence>
<dbReference type="InterPro" id="IPR022537">
    <property type="entry name" value="TRSP_dom"/>
</dbReference>
<dbReference type="Pfam" id="PF12500">
    <property type="entry name" value="TRSP"/>
    <property type="match status" value="1"/>
</dbReference>
<protein>
    <recommendedName>
        <fullName evidence="5">Phosphoribosyltransferase domain-containing protein</fullName>
    </recommendedName>
</protein>
<proteinExistence type="predicted"/>
<evidence type="ECO:0000259" key="1">
    <source>
        <dbReference type="Pfam" id="PF12500"/>
    </source>
</evidence>
<organism evidence="3 4">
    <name type="scientific">Solibaculum mannosilyticum</name>
    <dbReference type="NCBI Taxonomy" id="2780922"/>
    <lineage>
        <taxon>Bacteria</taxon>
        <taxon>Bacillati</taxon>
        <taxon>Bacillota</taxon>
        <taxon>Clostridia</taxon>
        <taxon>Eubacteriales</taxon>
        <taxon>Oscillospiraceae</taxon>
        <taxon>Solibaculum</taxon>
    </lineage>
</organism>
<dbReference type="KEGG" id="sman:C12CBH8_15950"/>
<keyword evidence="4" id="KW-1185">Reference proteome</keyword>
<evidence type="ECO:0008006" key="5">
    <source>
        <dbReference type="Google" id="ProtNLM"/>
    </source>
</evidence>